<evidence type="ECO:0000313" key="4">
    <source>
        <dbReference type="Proteomes" id="UP000242877"/>
    </source>
</evidence>
<dbReference type="PANTHER" id="PTHR35872">
    <property type="entry name" value="INTEGRAL MEMBRANE PROTEIN (AFU_ORTHOLOGUE AFUA_5G07110)"/>
    <property type="match status" value="1"/>
</dbReference>
<feature type="region of interest" description="Disordered" evidence="1">
    <location>
        <begin position="1"/>
        <end position="172"/>
    </location>
</feature>
<dbReference type="OrthoDB" id="3365211at2759"/>
<feature type="transmembrane region" description="Helical" evidence="2">
    <location>
        <begin position="512"/>
        <end position="531"/>
    </location>
</feature>
<comment type="caution">
    <text evidence="3">The sequence shown here is derived from an EMBL/GenBank/DDBJ whole genome shotgun (WGS) entry which is preliminary data.</text>
</comment>
<feature type="transmembrane region" description="Helical" evidence="2">
    <location>
        <begin position="646"/>
        <end position="669"/>
    </location>
</feature>
<feature type="compositionally biased region" description="Polar residues" evidence="1">
    <location>
        <begin position="24"/>
        <end position="42"/>
    </location>
</feature>
<feature type="region of interest" description="Disordered" evidence="1">
    <location>
        <begin position="336"/>
        <end position="370"/>
    </location>
</feature>
<keyword evidence="2" id="KW-0472">Membrane</keyword>
<dbReference type="Proteomes" id="UP000242877">
    <property type="component" value="Unassembled WGS sequence"/>
</dbReference>
<feature type="region of interest" description="Disordered" evidence="1">
    <location>
        <begin position="185"/>
        <end position="288"/>
    </location>
</feature>
<name>A0A167YDU6_9EURO</name>
<dbReference type="PANTHER" id="PTHR35872:SF2">
    <property type="entry name" value="INTEGRAL MEMBRANE PROTEIN (AFU_ORTHOLOGUE AFUA_5G07110)"/>
    <property type="match status" value="1"/>
</dbReference>
<keyword evidence="2" id="KW-0812">Transmembrane</keyword>
<reference evidence="3 4" key="1">
    <citation type="journal article" date="2016" name="Genome Biol. Evol.">
        <title>Divergent and convergent evolution of fungal pathogenicity.</title>
        <authorList>
            <person name="Shang Y."/>
            <person name="Xiao G."/>
            <person name="Zheng P."/>
            <person name="Cen K."/>
            <person name="Zhan S."/>
            <person name="Wang C."/>
        </authorList>
    </citation>
    <scope>NUCLEOTIDE SEQUENCE [LARGE SCALE GENOMIC DNA]</scope>
    <source>
        <strain evidence="3 4">ARSEF 7405</strain>
    </source>
</reference>
<gene>
    <name evidence="3" type="ORF">AAP_03385</name>
</gene>
<evidence type="ECO:0000256" key="1">
    <source>
        <dbReference type="SAM" id="MobiDB-lite"/>
    </source>
</evidence>
<accession>A0A167YDU6</accession>
<feature type="compositionally biased region" description="Basic and acidic residues" evidence="1">
    <location>
        <begin position="1"/>
        <end position="13"/>
    </location>
</feature>
<feature type="transmembrane region" description="Helical" evidence="2">
    <location>
        <begin position="455"/>
        <end position="481"/>
    </location>
</feature>
<feature type="region of interest" description="Disordered" evidence="1">
    <location>
        <begin position="698"/>
        <end position="828"/>
    </location>
</feature>
<organism evidence="3 4">
    <name type="scientific">Ascosphaera apis ARSEF 7405</name>
    <dbReference type="NCBI Taxonomy" id="392613"/>
    <lineage>
        <taxon>Eukaryota</taxon>
        <taxon>Fungi</taxon>
        <taxon>Dikarya</taxon>
        <taxon>Ascomycota</taxon>
        <taxon>Pezizomycotina</taxon>
        <taxon>Eurotiomycetes</taxon>
        <taxon>Eurotiomycetidae</taxon>
        <taxon>Onygenales</taxon>
        <taxon>Ascosphaeraceae</taxon>
        <taxon>Ascosphaera</taxon>
    </lineage>
</organism>
<sequence>MFPPEDNRPEGRRASAPAAHIVSNMPSFSPYHEQQQDTTQSPEEMRLLSGRRERRSSTNTVSSRPAFPRRESYNDQPRRLRRASIRLMRTPSGESWNKPGPSEYPLTEAVSDDRTTRRRSSSEPRAVSSNLLTAARRPRSHSRSRQPQTLRLVRESSELGTSAVNGPGTRYDAATDLSTVLEHMQTGQEGAHHPPRVSVTIDNEPGPGLGSFPSRDGGAGPDQGNPAQGEELLQVPEPATTRGRTHSLSGFASFRRNRASTVSGPVQTSDPQRRRSRRNSRAGIPGEELDNGIVNLLDAIDPEVSTLTTLTNVQNSLFVPNLGSFLNRRPTYYISRSSSPDLEQGVRPPPPVPEQSDGEDRLLESPQLRPTARRLTAEELDATSTRSSSEAQTDSVGLERTRTTYMILPDGVNVDGWTEEEKAQLNDHVRHMLHSRRSKFRRGLKGFGQYVSKPLGFLVTLYAVLITLFGLAWVLFLIGWINVGGRQLYIINVIDNVLVALFAIMGDGLAPFRAVDTYHMIFIAHYGHLTWKRRRQLNMKKLKNKNDLPTRHGANLTDIDGDQGNLSEDSDQELSVLTLRQQERLMHHQRKFANSHTFYKPHETGTHYAFSLNLLIAIVLLLDMHSCFQIALGACTWGIYYKNRPFALTTVILCCSIACNITAGILIWVGDRKSRKVEVIKRMFRQELTGEAIRMMEKKKKKHEKKALKQERKSLALSRKERLSGESIRSSMRAISRTASKSRKRMSSPNASEDDTIAREKSPNEYSFGEDVSRQSSGQGAGSTLDASSYEERYGGRGRENMEPVSPRSSFAAPRYSIGQRLDESGPH</sequence>
<evidence type="ECO:0000313" key="3">
    <source>
        <dbReference type="EMBL" id="KZZ91215.1"/>
    </source>
</evidence>
<dbReference type="EMBL" id="AZGZ01000014">
    <property type="protein sequence ID" value="KZZ91215.1"/>
    <property type="molecule type" value="Genomic_DNA"/>
</dbReference>
<dbReference type="InterPro" id="IPR021369">
    <property type="entry name" value="DUF2985"/>
</dbReference>
<dbReference type="AlphaFoldDB" id="A0A167YDU6"/>
<dbReference type="Pfam" id="PF11204">
    <property type="entry name" value="DUF2985"/>
    <property type="match status" value="1"/>
</dbReference>
<feature type="compositionally biased region" description="Basic and acidic residues" evidence="1">
    <location>
        <begin position="68"/>
        <end position="78"/>
    </location>
</feature>
<feature type="compositionally biased region" description="Basic and acidic residues" evidence="1">
    <location>
        <begin position="790"/>
        <end position="802"/>
    </location>
</feature>
<proteinExistence type="predicted"/>
<evidence type="ECO:0000256" key="2">
    <source>
        <dbReference type="SAM" id="Phobius"/>
    </source>
</evidence>
<protein>
    <submittedName>
        <fullName evidence="3">Integral membrane protein</fullName>
    </submittedName>
</protein>
<feature type="compositionally biased region" description="Polar residues" evidence="1">
    <location>
        <begin position="382"/>
        <end position="395"/>
    </location>
</feature>
<keyword evidence="4" id="KW-1185">Reference proteome</keyword>
<feature type="region of interest" description="Disordered" evidence="1">
    <location>
        <begin position="378"/>
        <end position="397"/>
    </location>
</feature>
<feature type="transmembrane region" description="Helical" evidence="2">
    <location>
        <begin position="488"/>
        <end position="506"/>
    </location>
</feature>
<keyword evidence="2" id="KW-1133">Transmembrane helix</keyword>
<feature type="transmembrane region" description="Helical" evidence="2">
    <location>
        <begin position="614"/>
        <end position="640"/>
    </location>
</feature>
<dbReference type="VEuPathDB" id="FungiDB:AAP_03385"/>
<feature type="compositionally biased region" description="Basic and acidic residues" evidence="1">
    <location>
        <begin position="707"/>
        <end position="724"/>
    </location>
</feature>
<feature type="compositionally biased region" description="Polar residues" evidence="1">
    <location>
        <begin position="259"/>
        <end position="270"/>
    </location>
</feature>